<comment type="caution">
    <text evidence="8">Lacks conserved residue(s) required for the propagation of feature annotation.</text>
</comment>
<keyword evidence="3 8" id="KW-0812">Transmembrane</keyword>
<evidence type="ECO:0000256" key="8">
    <source>
        <dbReference type="RuleBase" id="RU363108"/>
    </source>
</evidence>
<keyword evidence="6 8" id="KW-0675">Receptor</keyword>
<evidence type="ECO:0000256" key="1">
    <source>
        <dbReference type="ARBA" id="ARBA00004651"/>
    </source>
</evidence>
<dbReference type="STRING" id="199890.A0A182PR58"/>
<feature type="transmembrane region" description="Helical" evidence="8">
    <location>
        <begin position="53"/>
        <end position="76"/>
    </location>
</feature>
<dbReference type="GO" id="GO:0007165">
    <property type="term" value="P:signal transduction"/>
    <property type="evidence" value="ECO:0007669"/>
    <property type="project" value="UniProtKB-KW"/>
</dbReference>
<keyword evidence="10" id="KW-1185">Reference proteome</keyword>
<dbReference type="GO" id="GO:0008049">
    <property type="term" value="P:male courtship behavior"/>
    <property type="evidence" value="ECO:0007669"/>
    <property type="project" value="TreeGrafter"/>
</dbReference>
<comment type="similarity">
    <text evidence="8">Belongs to the insect chemoreceptor superfamily. Gustatory receptor (GR) family.</text>
</comment>
<comment type="subcellular location">
    <subcellularLocation>
        <location evidence="1 8">Cell membrane</location>
        <topology evidence="1 8">Multi-pass membrane protein</topology>
    </subcellularLocation>
</comment>
<feature type="transmembrane region" description="Helical" evidence="8">
    <location>
        <begin position="96"/>
        <end position="114"/>
    </location>
</feature>
<feature type="transmembrane region" description="Helical" evidence="8">
    <location>
        <begin position="144"/>
        <end position="167"/>
    </location>
</feature>
<reference evidence="9" key="2">
    <citation type="submission" date="2020-05" db="UniProtKB">
        <authorList>
            <consortium name="EnsemblMetazoa"/>
        </authorList>
    </citation>
    <scope>IDENTIFICATION</scope>
    <source>
        <strain evidence="9">Epiroticus2</strain>
    </source>
</reference>
<dbReference type="Pfam" id="PF08395">
    <property type="entry name" value="7tm_7"/>
    <property type="match status" value="1"/>
</dbReference>
<evidence type="ECO:0000256" key="7">
    <source>
        <dbReference type="ARBA" id="ARBA00023224"/>
    </source>
</evidence>
<evidence type="ECO:0000313" key="10">
    <source>
        <dbReference type="Proteomes" id="UP000075885"/>
    </source>
</evidence>
<proteinExistence type="inferred from homology"/>
<dbReference type="EnsemblMetazoa" id="AEPI009440-RA">
    <property type="protein sequence ID" value="AEPI009440-PA"/>
    <property type="gene ID" value="AEPI009440"/>
</dbReference>
<keyword evidence="2 8" id="KW-1003">Cell membrane</keyword>
<dbReference type="PANTHER" id="PTHR21143:SF104">
    <property type="entry name" value="GUSTATORY RECEPTOR 8A-RELATED"/>
    <property type="match status" value="1"/>
</dbReference>
<keyword evidence="4 8" id="KW-1133">Transmembrane helix</keyword>
<dbReference type="GO" id="GO:0030424">
    <property type="term" value="C:axon"/>
    <property type="evidence" value="ECO:0007669"/>
    <property type="project" value="TreeGrafter"/>
</dbReference>
<sequence>MDLFGLENSQEFAVSWWPKITDPIQAISPIWNTTRFFGTHVYRFQPATERPTLLELSLLVAITIMRIYMMYIIFVTDAWDLIFVSSSQLVEKGLDIVLKLPFVMMLFAPWLFLIRKPLFSHISRDAVIFDTLMARYNYPPNYQFFHMLSTILTMAAISIPVFSLAFIRGFEFWMDHFIVLTFVGFSWAGGLLLNTMCNVLLLHVLFRLEVINDLLRKNFISNCVQHNTSYARQLIKTVMRMHDKLSDISSDCSKCFAITVRENENCAVVITMLHVLASQLITTFAFIRVLFYRYDARELKDCIFYTIGTTSYCLLPIFTIWIAGHIKKRNIITWKLVHRIINTTDVIEVEDLLQQFSEQMNHRIPSVDFRFFDVDWPLLVKACSEACTYLIIMIQFETKQ</sequence>
<dbReference type="GO" id="GO:0007635">
    <property type="term" value="P:chemosensory behavior"/>
    <property type="evidence" value="ECO:0007669"/>
    <property type="project" value="TreeGrafter"/>
</dbReference>
<evidence type="ECO:0000256" key="6">
    <source>
        <dbReference type="ARBA" id="ARBA00023170"/>
    </source>
</evidence>
<dbReference type="GO" id="GO:0030425">
    <property type="term" value="C:dendrite"/>
    <property type="evidence" value="ECO:0007669"/>
    <property type="project" value="TreeGrafter"/>
</dbReference>
<evidence type="ECO:0000313" key="9">
    <source>
        <dbReference type="EnsemblMetazoa" id="AEPI009440-PA"/>
    </source>
</evidence>
<name>A0A182PR58_9DIPT</name>
<keyword evidence="7 8" id="KW-0807">Transducer</keyword>
<accession>A0A182PR58</accession>
<reference evidence="10" key="1">
    <citation type="submission" date="2013-03" db="EMBL/GenBank/DDBJ databases">
        <title>The Genome Sequence of Anopheles epiroticus epiroticus2.</title>
        <authorList>
            <consortium name="The Broad Institute Genomics Platform"/>
            <person name="Neafsey D.E."/>
            <person name="Howell P."/>
            <person name="Walker B."/>
            <person name="Young S.K."/>
            <person name="Zeng Q."/>
            <person name="Gargeya S."/>
            <person name="Fitzgerald M."/>
            <person name="Haas B."/>
            <person name="Abouelleil A."/>
            <person name="Allen A.W."/>
            <person name="Alvarado L."/>
            <person name="Arachchi H.M."/>
            <person name="Berlin A.M."/>
            <person name="Chapman S.B."/>
            <person name="Gainer-Dewar J."/>
            <person name="Goldberg J."/>
            <person name="Griggs A."/>
            <person name="Gujja S."/>
            <person name="Hansen M."/>
            <person name="Howarth C."/>
            <person name="Imamovic A."/>
            <person name="Ireland A."/>
            <person name="Larimer J."/>
            <person name="McCowan C."/>
            <person name="Murphy C."/>
            <person name="Pearson M."/>
            <person name="Poon T.W."/>
            <person name="Priest M."/>
            <person name="Roberts A."/>
            <person name="Saif S."/>
            <person name="Shea T."/>
            <person name="Sisk P."/>
            <person name="Sykes S."/>
            <person name="Wortman J."/>
            <person name="Nusbaum C."/>
            <person name="Birren B."/>
        </authorList>
    </citation>
    <scope>NUCLEOTIDE SEQUENCE [LARGE SCALE GENOMIC DNA]</scope>
    <source>
        <strain evidence="10">Epiroticus2</strain>
    </source>
</reference>
<dbReference type="PANTHER" id="PTHR21143">
    <property type="entry name" value="INVERTEBRATE GUSTATORY RECEPTOR"/>
    <property type="match status" value="1"/>
</dbReference>
<dbReference type="InterPro" id="IPR013604">
    <property type="entry name" value="7TM_chemorcpt"/>
</dbReference>
<dbReference type="AlphaFoldDB" id="A0A182PR58"/>
<evidence type="ECO:0000256" key="4">
    <source>
        <dbReference type="ARBA" id="ARBA00022989"/>
    </source>
</evidence>
<evidence type="ECO:0000256" key="3">
    <source>
        <dbReference type="ARBA" id="ARBA00022692"/>
    </source>
</evidence>
<evidence type="ECO:0000256" key="2">
    <source>
        <dbReference type="ARBA" id="ARBA00022475"/>
    </source>
</evidence>
<comment type="function">
    <text evidence="8">Gustatory receptor which mediates acceptance or avoidance behavior, depending on its substrates.</text>
</comment>
<dbReference type="Proteomes" id="UP000075885">
    <property type="component" value="Unassembled WGS sequence"/>
</dbReference>
<keyword evidence="5 8" id="KW-0472">Membrane</keyword>
<dbReference type="GO" id="GO:0043025">
    <property type="term" value="C:neuronal cell body"/>
    <property type="evidence" value="ECO:0007669"/>
    <property type="project" value="TreeGrafter"/>
</dbReference>
<feature type="transmembrane region" description="Helical" evidence="8">
    <location>
        <begin position="179"/>
        <end position="206"/>
    </location>
</feature>
<dbReference type="GO" id="GO:0005886">
    <property type="term" value="C:plasma membrane"/>
    <property type="evidence" value="ECO:0007669"/>
    <property type="project" value="UniProtKB-SubCell"/>
</dbReference>
<organism evidence="9 10">
    <name type="scientific">Anopheles epiroticus</name>
    <dbReference type="NCBI Taxonomy" id="199890"/>
    <lineage>
        <taxon>Eukaryota</taxon>
        <taxon>Metazoa</taxon>
        <taxon>Ecdysozoa</taxon>
        <taxon>Arthropoda</taxon>
        <taxon>Hexapoda</taxon>
        <taxon>Insecta</taxon>
        <taxon>Pterygota</taxon>
        <taxon>Neoptera</taxon>
        <taxon>Endopterygota</taxon>
        <taxon>Diptera</taxon>
        <taxon>Nematocera</taxon>
        <taxon>Culicoidea</taxon>
        <taxon>Culicidae</taxon>
        <taxon>Anophelinae</taxon>
        <taxon>Anopheles</taxon>
    </lineage>
</organism>
<feature type="transmembrane region" description="Helical" evidence="8">
    <location>
        <begin position="303"/>
        <end position="323"/>
    </location>
</feature>
<dbReference type="GO" id="GO:0050909">
    <property type="term" value="P:sensory perception of taste"/>
    <property type="evidence" value="ECO:0007669"/>
    <property type="project" value="InterPro"/>
</dbReference>
<protein>
    <recommendedName>
        <fullName evidence="8">Gustatory receptor</fullName>
    </recommendedName>
</protein>
<evidence type="ECO:0000256" key="5">
    <source>
        <dbReference type="ARBA" id="ARBA00023136"/>
    </source>
</evidence>
<dbReference type="VEuPathDB" id="VectorBase:AEPI009440"/>
<feature type="transmembrane region" description="Helical" evidence="8">
    <location>
        <begin position="266"/>
        <end position="291"/>
    </location>
</feature>